<dbReference type="InterPro" id="IPR029052">
    <property type="entry name" value="Metallo-depent_PP-like"/>
</dbReference>
<dbReference type="SMART" id="SM00854">
    <property type="entry name" value="PGA_cap"/>
    <property type="match status" value="1"/>
</dbReference>
<dbReference type="AlphaFoldDB" id="A0A9Q2CY83"/>
<dbReference type="SUPFAM" id="SSF56300">
    <property type="entry name" value="Metallo-dependent phosphatases"/>
    <property type="match status" value="1"/>
</dbReference>
<evidence type="ECO:0000259" key="3">
    <source>
        <dbReference type="SMART" id="SM00854"/>
    </source>
</evidence>
<evidence type="ECO:0000256" key="1">
    <source>
        <dbReference type="ARBA" id="ARBA00005662"/>
    </source>
</evidence>
<dbReference type="RefSeq" id="WP_183673331.1">
    <property type="nucleotide sequence ID" value="NZ_CBCRYX010000002.1"/>
</dbReference>
<dbReference type="InterPro" id="IPR019079">
    <property type="entry name" value="Capsule_synth_CapA"/>
</dbReference>
<comment type="similarity">
    <text evidence="1">Belongs to the CapA family.</text>
</comment>
<keyword evidence="2" id="KW-0812">Transmembrane</keyword>
<dbReference type="InterPro" id="IPR052169">
    <property type="entry name" value="CW_Biosynth-Accessory"/>
</dbReference>
<sequence>MRKLTLQEKILKYIKHNKRYNLVLIMVLFVVSIASIYFVYNTFTPDVIESFEEENHRTITYTGNLYLQEYNDIFESENFLTSLNDPLSKNELSFTNVVLDKKVDNKNEQINEIQDNYFTDLTFFNKNVPYVDLVDVERNIGLSLENPNLEDVVEHRIGNRKVSFLSFVDKNSKFISNEVPQINHELEPSFFLPKIQELKKDGDLVIVSVNWGIPNERTVTNRQRELAHALSDAGVDIIIGNNSVVQEIEEYNDTVIFYSLGNLVSNDYISNYKKSLVVQHDIESNQFKVTPVQYTHGALTKNKLNFFEEKTLLKQMPKQTLYKDGEFYFER</sequence>
<dbReference type="Gene3D" id="3.60.21.10">
    <property type="match status" value="1"/>
</dbReference>
<keyword evidence="2" id="KW-0472">Membrane</keyword>
<dbReference type="PANTHER" id="PTHR33393:SF13">
    <property type="entry name" value="PGA BIOSYNTHESIS PROTEIN CAPA"/>
    <property type="match status" value="1"/>
</dbReference>
<gene>
    <name evidence="4" type="ORF">HNQ45_000621</name>
</gene>
<dbReference type="PANTHER" id="PTHR33393">
    <property type="entry name" value="POLYGLUTAMINE SYNTHESIS ACCESSORY PROTEIN RV0574C-RELATED"/>
    <property type="match status" value="1"/>
</dbReference>
<keyword evidence="5" id="KW-1185">Reference proteome</keyword>
<evidence type="ECO:0000256" key="2">
    <source>
        <dbReference type="SAM" id="Phobius"/>
    </source>
</evidence>
<organism evidence="4 5">
    <name type="scientific">Nosocomiicoccus ampullae</name>
    <dbReference type="NCBI Taxonomy" id="489910"/>
    <lineage>
        <taxon>Bacteria</taxon>
        <taxon>Bacillati</taxon>
        <taxon>Bacillota</taxon>
        <taxon>Bacilli</taxon>
        <taxon>Bacillales</taxon>
        <taxon>Staphylococcaceae</taxon>
        <taxon>Nosocomiicoccus</taxon>
    </lineage>
</organism>
<accession>A0A9Q2CY83</accession>
<comment type="caution">
    <text evidence="4">The sequence shown here is derived from an EMBL/GenBank/DDBJ whole genome shotgun (WGS) entry which is preliminary data.</text>
</comment>
<dbReference type="Pfam" id="PF09587">
    <property type="entry name" value="PGA_cap"/>
    <property type="match status" value="1"/>
</dbReference>
<dbReference type="Proteomes" id="UP000579136">
    <property type="component" value="Unassembled WGS sequence"/>
</dbReference>
<evidence type="ECO:0000313" key="5">
    <source>
        <dbReference type="Proteomes" id="UP000579136"/>
    </source>
</evidence>
<dbReference type="EMBL" id="JACHHF010000003">
    <property type="protein sequence ID" value="MBB5175746.1"/>
    <property type="molecule type" value="Genomic_DNA"/>
</dbReference>
<feature type="domain" description="Capsule synthesis protein CapA" evidence="3">
    <location>
        <begin position="58"/>
        <end position="267"/>
    </location>
</feature>
<evidence type="ECO:0000313" key="4">
    <source>
        <dbReference type="EMBL" id="MBB5175746.1"/>
    </source>
</evidence>
<proteinExistence type="inferred from homology"/>
<name>A0A9Q2CY83_9STAP</name>
<reference evidence="4 5" key="1">
    <citation type="submission" date="2020-08" db="EMBL/GenBank/DDBJ databases">
        <title>Genomic Encyclopedia of Type Strains, Phase IV (KMG-IV): sequencing the most valuable type-strain genomes for metagenomic binning, comparative biology and taxonomic classification.</title>
        <authorList>
            <person name="Goeker M."/>
        </authorList>
    </citation>
    <scope>NUCLEOTIDE SEQUENCE [LARGE SCALE GENOMIC DNA]</scope>
    <source>
        <strain evidence="4 5">DSM 19163</strain>
    </source>
</reference>
<feature type="transmembrane region" description="Helical" evidence="2">
    <location>
        <begin position="20"/>
        <end position="40"/>
    </location>
</feature>
<keyword evidence="2" id="KW-1133">Transmembrane helix</keyword>
<protein>
    <submittedName>
        <fullName evidence="4">Poly-gamma-glutamate synthesis protein (Capsule biosynthesis protein)</fullName>
    </submittedName>
</protein>